<feature type="compositionally biased region" description="Basic residues" evidence="2">
    <location>
        <begin position="602"/>
        <end position="611"/>
    </location>
</feature>
<accession>A0A2S6CMA5</accession>
<dbReference type="SMART" id="SM00355">
    <property type="entry name" value="ZnF_C2H2"/>
    <property type="match status" value="3"/>
</dbReference>
<feature type="region of interest" description="Disordered" evidence="2">
    <location>
        <begin position="126"/>
        <end position="158"/>
    </location>
</feature>
<feature type="compositionally biased region" description="Polar residues" evidence="2">
    <location>
        <begin position="347"/>
        <end position="358"/>
    </location>
</feature>
<protein>
    <recommendedName>
        <fullName evidence="3">C2H2-type domain-containing protein</fullName>
    </recommendedName>
</protein>
<dbReference type="InterPro" id="IPR036236">
    <property type="entry name" value="Znf_C2H2_sf"/>
</dbReference>
<feature type="region of interest" description="Disordered" evidence="2">
    <location>
        <begin position="594"/>
        <end position="647"/>
    </location>
</feature>
<evidence type="ECO:0000256" key="2">
    <source>
        <dbReference type="SAM" id="MobiDB-lite"/>
    </source>
</evidence>
<dbReference type="InterPro" id="IPR051061">
    <property type="entry name" value="Zinc_finger_trans_reg"/>
</dbReference>
<dbReference type="InterPro" id="IPR013087">
    <property type="entry name" value="Znf_C2H2_type"/>
</dbReference>
<dbReference type="GO" id="GO:0005634">
    <property type="term" value="C:nucleus"/>
    <property type="evidence" value="ECO:0007669"/>
    <property type="project" value="TreeGrafter"/>
</dbReference>
<keyword evidence="1" id="KW-0863">Zinc-finger</keyword>
<evidence type="ECO:0000313" key="4">
    <source>
        <dbReference type="EMBL" id="PPJ60865.1"/>
    </source>
</evidence>
<dbReference type="PANTHER" id="PTHR46179:SF19">
    <property type="entry name" value="C2H2 FINGER DOMAIN TRANSCRIPTION FACTOR (EUROFUNG)-RELATED"/>
    <property type="match status" value="1"/>
</dbReference>
<keyword evidence="1" id="KW-0862">Zinc</keyword>
<dbReference type="STRING" id="357750.A0A2S6CMA5"/>
<sequence length="738" mass="80322">MMQLNRCFPSNFDTSNSHLTHHNPHASFTTTTTTHTNSYPSEPQIYQQALALLRQAQDSYTPTSTTTSHLLPAPAVQHPSASHLRTLTAPPALRHDSAVSDATVDWQQGMYAASYNSNVGGINCSQGLQRSGSHQRTPSASTVASTGPASPYTHKNSYPLIANTDRLPDSPANFADQALFPKAFAAPSQNANGSDFAPVIYAPSAAAHMSSAHLAMKNFGFDYHNSEDFSDFPPSRQSMSSYGNDSPATPQSGAAEGDTKTYSLSQQNGEIDRFVVDPSFEYSLFAEADYKPSNPHVQLFRTESAAYQDELYNPNQGYASSAPKSQAQQQYLSPHRNLITERLQTANLARSTSPSSALSRDRSPFRDGSPLAPTKEWKPQVQDGRVGTAASLRQQQKDAAAEAEFARNRASLQREPTKTISPKDALLDYNDNDQQPLFQDSIPAGYKQHLSGTEQWPTSTYMGAPSVAFAGLPATGQQNISFRNATSADTDLSANGFDFTSLPQSNGQMSHNPYQANYQAAIAAQMNTHTDTTPDFPAGLPSMETSISDAGFPQSSQESIANGTAATSAPQKPADTRANTGAYTCTYHGCTQRFSSPNDLQKHKRDYHRSQQKNNRESTSPNTTADDDSSSSPRSEASPAPSGSGMTSAAILARNSQAGPHKCTRINPSTGKPCNTIFSRPYDLTRHEDTIHNNRKQKVRCPMCREEKTFSRNDALTRHMRVVHPEVESMGKQPRRSD</sequence>
<dbReference type="Proteomes" id="UP000237631">
    <property type="component" value="Unassembled WGS sequence"/>
</dbReference>
<organism evidence="4 5">
    <name type="scientific">Cercospora berteroae</name>
    <dbReference type="NCBI Taxonomy" id="357750"/>
    <lineage>
        <taxon>Eukaryota</taxon>
        <taxon>Fungi</taxon>
        <taxon>Dikarya</taxon>
        <taxon>Ascomycota</taxon>
        <taxon>Pezizomycotina</taxon>
        <taxon>Dothideomycetes</taxon>
        <taxon>Dothideomycetidae</taxon>
        <taxon>Mycosphaerellales</taxon>
        <taxon>Mycosphaerellaceae</taxon>
        <taxon>Cercospora</taxon>
    </lineage>
</organism>
<evidence type="ECO:0000259" key="3">
    <source>
        <dbReference type="PROSITE" id="PS50157"/>
    </source>
</evidence>
<comment type="caution">
    <text evidence="4">The sequence shown here is derived from an EMBL/GenBank/DDBJ whole genome shotgun (WGS) entry which is preliminary data.</text>
</comment>
<dbReference type="PROSITE" id="PS50157">
    <property type="entry name" value="ZINC_FINGER_C2H2_2"/>
    <property type="match status" value="2"/>
</dbReference>
<dbReference type="GO" id="GO:0008270">
    <property type="term" value="F:zinc ion binding"/>
    <property type="evidence" value="ECO:0007669"/>
    <property type="project" value="UniProtKB-KW"/>
</dbReference>
<feature type="region of interest" description="Disordered" evidence="2">
    <location>
        <begin position="529"/>
        <end position="575"/>
    </location>
</feature>
<evidence type="ECO:0000256" key="1">
    <source>
        <dbReference type="PROSITE-ProRule" id="PRU00042"/>
    </source>
</evidence>
<feature type="domain" description="C2H2-type" evidence="3">
    <location>
        <begin position="583"/>
        <end position="613"/>
    </location>
</feature>
<feature type="region of interest" description="Disordered" evidence="2">
    <location>
        <begin position="59"/>
        <end position="83"/>
    </location>
</feature>
<feature type="region of interest" description="Disordered" evidence="2">
    <location>
        <begin position="230"/>
        <end position="262"/>
    </location>
</feature>
<feature type="compositionally biased region" description="Low complexity" evidence="2">
    <location>
        <begin position="59"/>
        <end position="68"/>
    </location>
</feature>
<dbReference type="Pfam" id="PF00096">
    <property type="entry name" value="zf-C2H2"/>
    <property type="match status" value="1"/>
</dbReference>
<dbReference type="SUPFAM" id="SSF57667">
    <property type="entry name" value="beta-beta-alpha zinc fingers"/>
    <property type="match status" value="1"/>
</dbReference>
<dbReference type="PROSITE" id="PS00028">
    <property type="entry name" value="ZINC_FINGER_C2H2_1"/>
    <property type="match status" value="1"/>
</dbReference>
<feature type="compositionally biased region" description="Polar residues" evidence="2">
    <location>
        <begin position="235"/>
        <end position="252"/>
    </location>
</feature>
<dbReference type="GO" id="GO:0006357">
    <property type="term" value="P:regulation of transcription by RNA polymerase II"/>
    <property type="evidence" value="ECO:0007669"/>
    <property type="project" value="TreeGrafter"/>
</dbReference>
<feature type="region of interest" description="Disordered" evidence="2">
    <location>
        <begin position="14"/>
        <end position="40"/>
    </location>
</feature>
<feature type="compositionally biased region" description="Polar residues" evidence="2">
    <location>
        <begin position="543"/>
        <end position="570"/>
    </location>
</feature>
<dbReference type="Gene3D" id="3.30.160.60">
    <property type="entry name" value="Classic Zinc Finger"/>
    <property type="match status" value="2"/>
</dbReference>
<feature type="compositionally biased region" description="Low complexity" evidence="2">
    <location>
        <begin position="618"/>
        <end position="644"/>
    </location>
</feature>
<proteinExistence type="predicted"/>
<feature type="compositionally biased region" description="Polar residues" evidence="2">
    <location>
        <begin position="126"/>
        <end position="156"/>
    </location>
</feature>
<keyword evidence="1" id="KW-0479">Metal-binding</keyword>
<dbReference type="OrthoDB" id="7295497at2759"/>
<reference evidence="5" key="1">
    <citation type="journal article" date="2017" name="bioRxiv">
        <title>Conservation of a gene cluster reveals novel cercosporin biosynthetic mechanisms and extends production to the genus Colletotrichum.</title>
        <authorList>
            <person name="de Jonge R."/>
            <person name="Ebert M.K."/>
            <person name="Huitt-Roehl C.R."/>
            <person name="Pal P."/>
            <person name="Suttle J.C."/>
            <person name="Spanner R.E."/>
            <person name="Neubauer J.D."/>
            <person name="Jurick W.M.II."/>
            <person name="Stott K.A."/>
            <person name="Secor G.A."/>
            <person name="Thomma B.P.H.J."/>
            <person name="Van de Peer Y."/>
            <person name="Townsend C.A."/>
            <person name="Bolton M.D."/>
        </authorList>
    </citation>
    <scope>NUCLEOTIDE SEQUENCE [LARGE SCALE GENOMIC DNA]</scope>
    <source>
        <strain evidence="5">CBS538.71</strain>
    </source>
</reference>
<gene>
    <name evidence="4" type="ORF">CBER1_07220</name>
</gene>
<dbReference type="PANTHER" id="PTHR46179">
    <property type="entry name" value="ZINC FINGER PROTEIN"/>
    <property type="match status" value="1"/>
</dbReference>
<dbReference type="AlphaFoldDB" id="A0A2S6CMA5"/>
<name>A0A2S6CMA5_9PEZI</name>
<keyword evidence="5" id="KW-1185">Reference proteome</keyword>
<dbReference type="EMBL" id="PNEN01000195">
    <property type="protein sequence ID" value="PPJ60865.1"/>
    <property type="molecule type" value="Genomic_DNA"/>
</dbReference>
<evidence type="ECO:0000313" key="5">
    <source>
        <dbReference type="Proteomes" id="UP000237631"/>
    </source>
</evidence>
<feature type="region of interest" description="Disordered" evidence="2">
    <location>
        <begin position="347"/>
        <end position="390"/>
    </location>
</feature>
<feature type="domain" description="C2H2-type" evidence="3">
    <location>
        <begin position="661"/>
        <end position="697"/>
    </location>
</feature>